<dbReference type="Proteomes" id="UP000034054">
    <property type="component" value="Unassembled WGS sequence"/>
</dbReference>
<dbReference type="SUPFAM" id="SSF53213">
    <property type="entry name" value="LigB-like"/>
    <property type="match status" value="1"/>
</dbReference>
<organism evidence="2 3">
    <name type="scientific">Candidatus Uhrbacteria bacterium GW2011_GWA2_52_8d</name>
    <dbReference type="NCBI Taxonomy" id="1618979"/>
    <lineage>
        <taxon>Bacteria</taxon>
        <taxon>Candidatus Uhriibacteriota</taxon>
    </lineage>
</organism>
<dbReference type="Gene3D" id="3.40.830.10">
    <property type="entry name" value="LigB-like"/>
    <property type="match status" value="1"/>
</dbReference>
<dbReference type="Pfam" id="PF02900">
    <property type="entry name" value="LigB"/>
    <property type="match status" value="1"/>
</dbReference>
<dbReference type="NCBIfam" id="TIGR04336">
    <property type="entry name" value="AmmeMemoSam_B"/>
    <property type="match status" value="1"/>
</dbReference>
<dbReference type="CDD" id="cd07951">
    <property type="entry name" value="ED_3B_N_AMMECR1"/>
    <property type="match status" value="1"/>
</dbReference>
<sequence>MICFAAITPHTPLLIPGVGKENIAKLESTTAALAHLEGELYASHPDVIVVISSHAIQHKEAFSLNLHDEYMIDFKDFGDLATSRILEPDIELVSEIEAYMHDRSVPFTLDSSATLDYGTGVPLYFLTKNLSDVKIVPLSFSGLPAKEHVRFGTELKDVFERSSKRIAVVASGDLSHCLSSDAPLGYKPEGEEYDQKVVEAVKSIATSGLLSMSTELLEGASACIQEQLLILFGILERKKVRVEILSYEHPFGVGYLVAQVHL</sequence>
<evidence type="ECO:0000259" key="1">
    <source>
        <dbReference type="Pfam" id="PF02900"/>
    </source>
</evidence>
<dbReference type="GO" id="GO:0008198">
    <property type="term" value="F:ferrous iron binding"/>
    <property type="evidence" value="ECO:0007669"/>
    <property type="project" value="InterPro"/>
</dbReference>
<dbReference type="EMBL" id="LCRH01000056">
    <property type="protein sequence ID" value="KKW31543.1"/>
    <property type="molecule type" value="Genomic_DNA"/>
</dbReference>
<dbReference type="InterPro" id="IPR004183">
    <property type="entry name" value="Xdiol_dOase_suB"/>
</dbReference>
<protein>
    <submittedName>
        <fullName evidence="2">AMMECR1 domain protein</fullName>
    </submittedName>
</protein>
<reference evidence="2 3" key="1">
    <citation type="journal article" date="2015" name="Nature">
        <title>rRNA introns, odd ribosomes, and small enigmatic genomes across a large radiation of phyla.</title>
        <authorList>
            <person name="Brown C.T."/>
            <person name="Hug L.A."/>
            <person name="Thomas B.C."/>
            <person name="Sharon I."/>
            <person name="Castelle C.J."/>
            <person name="Singh A."/>
            <person name="Wilkins M.J."/>
            <person name="Williams K.H."/>
            <person name="Banfield J.F."/>
        </authorList>
    </citation>
    <scope>NUCLEOTIDE SEQUENCE [LARGE SCALE GENOMIC DNA]</scope>
</reference>
<evidence type="ECO:0000313" key="2">
    <source>
        <dbReference type="EMBL" id="KKW31543.1"/>
    </source>
</evidence>
<dbReference type="AlphaFoldDB" id="A0A0G1XJU5"/>
<evidence type="ECO:0000313" key="3">
    <source>
        <dbReference type="Proteomes" id="UP000034054"/>
    </source>
</evidence>
<dbReference type="GO" id="GO:0016702">
    <property type="term" value="F:oxidoreductase activity, acting on single donors with incorporation of molecular oxygen, incorporation of two atoms of oxygen"/>
    <property type="evidence" value="ECO:0007669"/>
    <property type="project" value="UniProtKB-ARBA"/>
</dbReference>
<proteinExistence type="predicted"/>
<feature type="domain" description="Extradiol ring-cleavage dioxygenase class III enzyme subunit B" evidence="1">
    <location>
        <begin position="5"/>
        <end position="257"/>
    </location>
</feature>
<gene>
    <name evidence="2" type="ORF">UY76_C0056G0003</name>
</gene>
<comment type="caution">
    <text evidence="2">The sequence shown here is derived from an EMBL/GenBank/DDBJ whole genome shotgun (WGS) entry which is preliminary data.</text>
</comment>
<name>A0A0G1XJU5_9BACT</name>
<accession>A0A0G1XJU5</accession>